<feature type="chain" id="PRO_5042062684" evidence="1">
    <location>
        <begin position="21"/>
        <end position="95"/>
    </location>
</feature>
<evidence type="ECO:0000256" key="1">
    <source>
        <dbReference type="SAM" id="SignalP"/>
    </source>
</evidence>
<evidence type="ECO:0000313" key="3">
    <source>
        <dbReference type="Proteomes" id="UP001255856"/>
    </source>
</evidence>
<keyword evidence="3" id="KW-1185">Reference proteome</keyword>
<name>A0AAD9IMN2_PROWI</name>
<sequence>MARVAVCLVAMLAIASFVVARDTITLAQILSNSLFSSYTSALTASSCTAALASLNAGIADCQNLPYIIIDVRGSSPTTPDTTCSAACASALSNVR</sequence>
<comment type="caution">
    <text evidence="2">The sequence shown here is derived from an EMBL/GenBank/DDBJ whole genome shotgun (WGS) entry which is preliminary data.</text>
</comment>
<protein>
    <submittedName>
        <fullName evidence="2">Uncharacterized protein</fullName>
    </submittedName>
</protein>
<proteinExistence type="predicted"/>
<dbReference type="EMBL" id="JASFZW010000001">
    <property type="protein sequence ID" value="KAK2080488.1"/>
    <property type="molecule type" value="Genomic_DNA"/>
</dbReference>
<keyword evidence="1" id="KW-0732">Signal</keyword>
<dbReference type="Proteomes" id="UP001255856">
    <property type="component" value="Unassembled WGS sequence"/>
</dbReference>
<evidence type="ECO:0000313" key="2">
    <source>
        <dbReference type="EMBL" id="KAK2080488.1"/>
    </source>
</evidence>
<reference evidence="2" key="1">
    <citation type="submission" date="2021-01" db="EMBL/GenBank/DDBJ databases">
        <authorList>
            <person name="Eckstrom K.M.E."/>
        </authorList>
    </citation>
    <scope>NUCLEOTIDE SEQUENCE</scope>
    <source>
        <strain evidence="2">UVCC 0001</strain>
    </source>
</reference>
<gene>
    <name evidence="2" type="ORF">QBZ16_000341</name>
</gene>
<organism evidence="2 3">
    <name type="scientific">Prototheca wickerhamii</name>
    <dbReference type="NCBI Taxonomy" id="3111"/>
    <lineage>
        <taxon>Eukaryota</taxon>
        <taxon>Viridiplantae</taxon>
        <taxon>Chlorophyta</taxon>
        <taxon>core chlorophytes</taxon>
        <taxon>Trebouxiophyceae</taxon>
        <taxon>Chlorellales</taxon>
        <taxon>Chlorellaceae</taxon>
        <taxon>Prototheca</taxon>
    </lineage>
</organism>
<accession>A0AAD9IMN2</accession>
<dbReference type="AlphaFoldDB" id="A0AAD9IMN2"/>
<feature type="signal peptide" evidence="1">
    <location>
        <begin position="1"/>
        <end position="20"/>
    </location>
</feature>